<feature type="domain" description="Glycosyl transferase family 1" evidence="1">
    <location>
        <begin position="186"/>
        <end position="352"/>
    </location>
</feature>
<dbReference type="SUPFAM" id="SSF53756">
    <property type="entry name" value="UDP-Glycosyltransferase/glycogen phosphorylase"/>
    <property type="match status" value="1"/>
</dbReference>
<dbReference type="Proteomes" id="UP000242660">
    <property type="component" value="Unassembled WGS sequence"/>
</dbReference>
<dbReference type="CDD" id="cd03808">
    <property type="entry name" value="GT4_CapM-like"/>
    <property type="match status" value="1"/>
</dbReference>
<name>A0ABX5FH64_9BURK</name>
<dbReference type="PANTHER" id="PTHR12526:SF638">
    <property type="entry name" value="SPORE COAT PROTEIN SA"/>
    <property type="match status" value="1"/>
</dbReference>
<feature type="domain" description="Glycosyltransferase subfamily 4-like N-terminal" evidence="2">
    <location>
        <begin position="7"/>
        <end position="147"/>
    </location>
</feature>
<accession>A0ABX5FH64</accession>
<evidence type="ECO:0000259" key="1">
    <source>
        <dbReference type="Pfam" id="PF00534"/>
    </source>
</evidence>
<dbReference type="RefSeq" id="WP_106182674.1">
    <property type="nucleotide sequence ID" value="NZ_MUHY01000001.1"/>
</dbReference>
<evidence type="ECO:0000313" key="3">
    <source>
        <dbReference type="EMBL" id="PSB92347.1"/>
    </source>
</evidence>
<evidence type="ECO:0000313" key="4">
    <source>
        <dbReference type="Proteomes" id="UP000242660"/>
    </source>
</evidence>
<dbReference type="PANTHER" id="PTHR12526">
    <property type="entry name" value="GLYCOSYLTRANSFERASE"/>
    <property type="match status" value="1"/>
</dbReference>
<gene>
    <name evidence="3" type="primary">pglA</name>
    <name evidence="3" type="ORF">BZL35_00587</name>
</gene>
<dbReference type="Pfam" id="PF13477">
    <property type="entry name" value="Glyco_trans_4_2"/>
    <property type="match status" value="1"/>
</dbReference>
<proteinExistence type="predicted"/>
<sequence>MTSSAPVLLCSNTFWSIYNFRRGAITAMLSVGHPVHVAAAATQNDTFAPMLRAIGCIVHEIPMAANGKNPLQDLILVYRLYRLYRHIKPRVVFHYTIKPNIYGSIVSHWAGIPSVSVTTGLGYVFINDSITTHIVRGLYRYAFRHTDENWFLNQEDLRTFVSEGLVAQQKTRLLPGEGINLYHFDKSPWPSDETPFRFLLICRLLRDKGVIEYVEAARALKRELPNVICQILGPADVSNPSRILRETIDGWQLQGSIEYLDTTSDVRPFIAAAQCIVLPSYREGLPRTLLEAGALCRPIITSDAPGCRDVVDDGITGWKVPVRDTAALTTRMRMVARLPRKELQRIGNAGRAKVAREFSEHRVIAQYLRILTRIN</sequence>
<organism evidence="3 4">
    <name type="scientific">Candidatus Pandoraea novymonadis</name>
    <dbReference type="NCBI Taxonomy" id="1808959"/>
    <lineage>
        <taxon>Bacteria</taxon>
        <taxon>Pseudomonadati</taxon>
        <taxon>Pseudomonadota</taxon>
        <taxon>Betaproteobacteria</taxon>
        <taxon>Burkholderiales</taxon>
        <taxon>Burkholderiaceae</taxon>
        <taxon>Pandoraea</taxon>
    </lineage>
</organism>
<evidence type="ECO:0000259" key="2">
    <source>
        <dbReference type="Pfam" id="PF13477"/>
    </source>
</evidence>
<dbReference type="Pfam" id="PF00534">
    <property type="entry name" value="Glycos_transf_1"/>
    <property type="match status" value="1"/>
</dbReference>
<dbReference type="InterPro" id="IPR028098">
    <property type="entry name" value="Glyco_trans_4-like_N"/>
</dbReference>
<reference evidence="3 4" key="1">
    <citation type="journal article" date="2017" name="Front. Microbiol.">
        <title>Genome of Ca. Pandoraea novymonadis, an Endosymbiotic Bacterium of the Trypanosomatid Novymonas esmeraldas.</title>
        <authorList>
            <person name="Kostygov A.Y."/>
            <person name="Butenko A."/>
            <person name="Nenarokova A."/>
            <person name="Tashyreva D."/>
            <person name="Flegontov P."/>
            <person name="Lukes J."/>
            <person name="Yurchenko V."/>
        </authorList>
    </citation>
    <scope>NUCLEOTIDE SEQUENCE [LARGE SCALE GENOMIC DNA]</scope>
    <source>
        <strain evidence="3 4">E262</strain>
    </source>
</reference>
<dbReference type="Gene3D" id="3.40.50.2000">
    <property type="entry name" value="Glycogen Phosphorylase B"/>
    <property type="match status" value="2"/>
</dbReference>
<protein>
    <submittedName>
        <fullName evidence="3">N, N'-diacetylbacillosaminyl-diphospho-undecaprenol alpha-1,3-N-acetylgalactosaminyltransferase</fullName>
    </submittedName>
</protein>
<comment type="caution">
    <text evidence="3">The sequence shown here is derived from an EMBL/GenBank/DDBJ whole genome shotgun (WGS) entry which is preliminary data.</text>
</comment>
<dbReference type="EMBL" id="MUHY01000001">
    <property type="protein sequence ID" value="PSB92347.1"/>
    <property type="molecule type" value="Genomic_DNA"/>
</dbReference>
<keyword evidence="4" id="KW-1185">Reference proteome</keyword>
<dbReference type="InterPro" id="IPR001296">
    <property type="entry name" value="Glyco_trans_1"/>
</dbReference>